<sequence length="223" mass="25068">MESIVPKLITSNRSLLVRPPEPATASAESAVTDLRSFIDLGGEGSYHIRPHPLENTGSRPLSQSQANEGRSSSWVGDDQRMPGVVCFWWFDFCLQSRSRWQVFTRQVGSGVVVKVVLGGSYLVKYGARRLEDLAALLRSRNETKVETGPWKSRSSLCLTLMFPFGRQWKVSSDKLEAPRTDKSARVFGRRLELEACRWGYELPSPADFLPRSVNRSRYSPGES</sequence>
<feature type="region of interest" description="Disordered" evidence="1">
    <location>
        <begin position="49"/>
        <end position="75"/>
    </location>
</feature>
<evidence type="ECO:0000313" key="3">
    <source>
        <dbReference type="Proteomes" id="UP000813385"/>
    </source>
</evidence>
<name>A0A8K0X2D7_9PEZI</name>
<evidence type="ECO:0000256" key="1">
    <source>
        <dbReference type="SAM" id="MobiDB-lite"/>
    </source>
</evidence>
<gene>
    <name evidence="2" type="ORF">B0T11DRAFT_284246</name>
</gene>
<dbReference type="EMBL" id="JAGPXD010000004">
    <property type="protein sequence ID" value="KAH7358340.1"/>
    <property type="molecule type" value="Genomic_DNA"/>
</dbReference>
<comment type="caution">
    <text evidence="2">The sequence shown here is derived from an EMBL/GenBank/DDBJ whole genome shotgun (WGS) entry which is preliminary data.</text>
</comment>
<dbReference type="AlphaFoldDB" id="A0A8K0X2D7"/>
<accession>A0A8K0X2D7</accession>
<reference evidence="2" key="1">
    <citation type="journal article" date="2021" name="Nat. Commun.">
        <title>Genetic determinants of endophytism in the Arabidopsis root mycobiome.</title>
        <authorList>
            <person name="Mesny F."/>
            <person name="Miyauchi S."/>
            <person name="Thiergart T."/>
            <person name="Pickel B."/>
            <person name="Atanasova L."/>
            <person name="Karlsson M."/>
            <person name="Huettel B."/>
            <person name="Barry K.W."/>
            <person name="Haridas S."/>
            <person name="Chen C."/>
            <person name="Bauer D."/>
            <person name="Andreopoulos W."/>
            <person name="Pangilinan J."/>
            <person name="LaButti K."/>
            <person name="Riley R."/>
            <person name="Lipzen A."/>
            <person name="Clum A."/>
            <person name="Drula E."/>
            <person name="Henrissat B."/>
            <person name="Kohler A."/>
            <person name="Grigoriev I.V."/>
            <person name="Martin F.M."/>
            <person name="Hacquard S."/>
        </authorList>
    </citation>
    <scope>NUCLEOTIDE SEQUENCE</scope>
    <source>
        <strain evidence="2">MPI-CAGE-AT-0016</strain>
    </source>
</reference>
<dbReference type="OrthoDB" id="5241487at2759"/>
<dbReference type="Proteomes" id="UP000813385">
    <property type="component" value="Unassembled WGS sequence"/>
</dbReference>
<feature type="compositionally biased region" description="Polar residues" evidence="1">
    <location>
        <begin position="55"/>
        <end position="74"/>
    </location>
</feature>
<evidence type="ECO:0000313" key="2">
    <source>
        <dbReference type="EMBL" id="KAH7358340.1"/>
    </source>
</evidence>
<feature type="compositionally biased region" description="Polar residues" evidence="1">
    <location>
        <begin position="213"/>
        <end position="223"/>
    </location>
</feature>
<keyword evidence="3" id="KW-1185">Reference proteome</keyword>
<organism evidence="2 3">
    <name type="scientific">Plectosphaerella cucumerina</name>
    <dbReference type="NCBI Taxonomy" id="40658"/>
    <lineage>
        <taxon>Eukaryota</taxon>
        <taxon>Fungi</taxon>
        <taxon>Dikarya</taxon>
        <taxon>Ascomycota</taxon>
        <taxon>Pezizomycotina</taxon>
        <taxon>Sordariomycetes</taxon>
        <taxon>Hypocreomycetidae</taxon>
        <taxon>Glomerellales</taxon>
        <taxon>Plectosphaerellaceae</taxon>
        <taxon>Plectosphaerella</taxon>
    </lineage>
</organism>
<proteinExistence type="predicted"/>
<protein>
    <submittedName>
        <fullName evidence="2">Uncharacterized protein</fullName>
    </submittedName>
</protein>
<feature type="region of interest" description="Disordered" evidence="1">
    <location>
        <begin position="204"/>
        <end position="223"/>
    </location>
</feature>